<dbReference type="EMBL" id="PQFF01000088">
    <property type="protein sequence ID" value="RHZ83460.1"/>
    <property type="molecule type" value="Genomic_DNA"/>
</dbReference>
<dbReference type="OrthoDB" id="5330842at2759"/>
<accession>A0A397JFP6</accession>
<keyword evidence="2" id="KW-1185">Reference proteome</keyword>
<evidence type="ECO:0000313" key="1">
    <source>
        <dbReference type="EMBL" id="RHZ83460.1"/>
    </source>
</evidence>
<name>A0A397JFP6_9GLOM</name>
<reference evidence="1 2" key="1">
    <citation type="submission" date="2018-08" db="EMBL/GenBank/DDBJ databases">
        <title>Genome and evolution of the arbuscular mycorrhizal fungus Diversispora epigaea (formerly Glomus versiforme) and its bacterial endosymbionts.</title>
        <authorList>
            <person name="Sun X."/>
            <person name="Fei Z."/>
            <person name="Harrison M."/>
        </authorList>
    </citation>
    <scope>NUCLEOTIDE SEQUENCE [LARGE SCALE GENOMIC DNA]</scope>
    <source>
        <strain evidence="1 2">IT104</strain>
    </source>
</reference>
<comment type="caution">
    <text evidence="1">The sequence shown here is derived from an EMBL/GenBank/DDBJ whole genome shotgun (WGS) entry which is preliminary data.</text>
</comment>
<protein>
    <submittedName>
        <fullName evidence="1">Uncharacterized protein</fullName>
    </submittedName>
</protein>
<sequence>MFGTIPYDIKKVPYAVYNVVEIDCKKRSDFERVAFDFRTKKVSAYGVDTDIIEEIHRFPFPLQHLLIKEACSIMDRIEKVQYMLPCKHIFHEHIYGSNKLLTSEAWKGFQGMFEESGYEIYEGHEYLIEFVETKQQKEVEDRRLTVVGLTESSR</sequence>
<organism evidence="1 2">
    <name type="scientific">Diversispora epigaea</name>
    <dbReference type="NCBI Taxonomy" id="1348612"/>
    <lineage>
        <taxon>Eukaryota</taxon>
        <taxon>Fungi</taxon>
        <taxon>Fungi incertae sedis</taxon>
        <taxon>Mucoromycota</taxon>
        <taxon>Glomeromycotina</taxon>
        <taxon>Glomeromycetes</taxon>
        <taxon>Diversisporales</taxon>
        <taxon>Diversisporaceae</taxon>
        <taxon>Diversispora</taxon>
    </lineage>
</organism>
<dbReference type="AlphaFoldDB" id="A0A397JFP6"/>
<dbReference type="Proteomes" id="UP000266861">
    <property type="component" value="Unassembled WGS sequence"/>
</dbReference>
<gene>
    <name evidence="1" type="ORF">Glove_92g68</name>
</gene>
<proteinExistence type="predicted"/>
<evidence type="ECO:0000313" key="2">
    <source>
        <dbReference type="Proteomes" id="UP000266861"/>
    </source>
</evidence>